<dbReference type="InterPro" id="IPR051004">
    <property type="entry name" value="DC-SIGN_domain-containing"/>
</dbReference>
<sequence length="322" mass="36842">MFRKFVLSLFVCVSISEIFAHSYELCDDIKPECRDGFFKVFTTEVSLSRQDEFQCVQASTISGTRSEMKEYCFQRGAQLLEIPSVMAFKNLLDHIKDDSELARHDYWIGGSDSDQEGSFLWNHGDPMPVGSPFWGDDIDEIQDPDGGRGENCVLMPKSDHHYFVDRDCSEVHKALCEEVKAPFVRIFDGPNSCLQFLTSYKATWTEAVQYCRNIPGGNLFSLYRVELMGSVVRHIKDKFSSMGSFWIDGKQRGDGHFYLLSGSILPAGTPYWGRDVDDVQDPDEPGRDNCALMSHHDFYYLADRKCNDPENEKHYFICEVTI</sequence>
<keyword evidence="4" id="KW-1185">Reference proteome</keyword>
<feature type="signal peptide" evidence="1">
    <location>
        <begin position="1"/>
        <end position="20"/>
    </location>
</feature>
<feature type="domain" description="C-type lectin" evidence="2">
    <location>
        <begin position="189"/>
        <end position="319"/>
    </location>
</feature>
<reference evidence="3 4" key="1">
    <citation type="submission" date="2023-11" db="EMBL/GenBank/DDBJ databases">
        <title>Halocaridina rubra genome assembly.</title>
        <authorList>
            <person name="Smith C."/>
        </authorList>
    </citation>
    <scope>NUCLEOTIDE SEQUENCE [LARGE SCALE GENOMIC DNA]</scope>
    <source>
        <strain evidence="3">EP-1</strain>
        <tissue evidence="3">Whole</tissue>
    </source>
</reference>
<protein>
    <recommendedName>
        <fullName evidence="2">C-type lectin domain-containing protein</fullName>
    </recommendedName>
</protein>
<proteinExistence type="predicted"/>
<dbReference type="EMBL" id="JAXCGZ010018916">
    <property type="protein sequence ID" value="KAK7067141.1"/>
    <property type="molecule type" value="Genomic_DNA"/>
</dbReference>
<dbReference type="CDD" id="cd00037">
    <property type="entry name" value="CLECT"/>
    <property type="match status" value="2"/>
</dbReference>
<keyword evidence="1" id="KW-0732">Signal</keyword>
<evidence type="ECO:0000259" key="2">
    <source>
        <dbReference type="PROSITE" id="PS50041"/>
    </source>
</evidence>
<dbReference type="Gene3D" id="3.10.100.10">
    <property type="entry name" value="Mannose-Binding Protein A, subunit A"/>
    <property type="match status" value="2"/>
</dbReference>
<dbReference type="AlphaFoldDB" id="A0AAN8WJE7"/>
<feature type="domain" description="C-type lectin" evidence="2">
    <location>
        <begin position="51"/>
        <end position="177"/>
    </location>
</feature>
<comment type="caution">
    <text evidence="3">The sequence shown here is derived from an EMBL/GenBank/DDBJ whole genome shotgun (WGS) entry which is preliminary data.</text>
</comment>
<feature type="chain" id="PRO_5043041595" description="C-type lectin domain-containing protein" evidence="1">
    <location>
        <begin position="21"/>
        <end position="322"/>
    </location>
</feature>
<dbReference type="PROSITE" id="PS50041">
    <property type="entry name" value="C_TYPE_LECTIN_2"/>
    <property type="match status" value="2"/>
</dbReference>
<dbReference type="PANTHER" id="PTHR22802">
    <property type="entry name" value="C-TYPE LECTIN SUPERFAMILY MEMBER"/>
    <property type="match status" value="1"/>
</dbReference>
<gene>
    <name evidence="3" type="ORF">SK128_018562</name>
</gene>
<dbReference type="Pfam" id="PF00059">
    <property type="entry name" value="Lectin_C"/>
    <property type="match status" value="2"/>
</dbReference>
<name>A0AAN8WJE7_HALRR</name>
<accession>A0AAN8WJE7</accession>
<dbReference type="InterPro" id="IPR016187">
    <property type="entry name" value="CTDL_fold"/>
</dbReference>
<evidence type="ECO:0000256" key="1">
    <source>
        <dbReference type="SAM" id="SignalP"/>
    </source>
</evidence>
<evidence type="ECO:0000313" key="4">
    <source>
        <dbReference type="Proteomes" id="UP001381693"/>
    </source>
</evidence>
<dbReference type="InterPro" id="IPR016186">
    <property type="entry name" value="C-type_lectin-like/link_sf"/>
</dbReference>
<dbReference type="SUPFAM" id="SSF56436">
    <property type="entry name" value="C-type lectin-like"/>
    <property type="match status" value="2"/>
</dbReference>
<dbReference type="PANTHER" id="PTHR22802:SF396">
    <property type="entry name" value="C-TYPE LECTIN DOMAIN-CONTAINING PROTEIN"/>
    <property type="match status" value="1"/>
</dbReference>
<dbReference type="SMART" id="SM00034">
    <property type="entry name" value="CLECT"/>
    <property type="match status" value="2"/>
</dbReference>
<evidence type="ECO:0000313" key="3">
    <source>
        <dbReference type="EMBL" id="KAK7067141.1"/>
    </source>
</evidence>
<organism evidence="3 4">
    <name type="scientific">Halocaridina rubra</name>
    <name type="common">Hawaiian red shrimp</name>
    <dbReference type="NCBI Taxonomy" id="373956"/>
    <lineage>
        <taxon>Eukaryota</taxon>
        <taxon>Metazoa</taxon>
        <taxon>Ecdysozoa</taxon>
        <taxon>Arthropoda</taxon>
        <taxon>Crustacea</taxon>
        <taxon>Multicrustacea</taxon>
        <taxon>Malacostraca</taxon>
        <taxon>Eumalacostraca</taxon>
        <taxon>Eucarida</taxon>
        <taxon>Decapoda</taxon>
        <taxon>Pleocyemata</taxon>
        <taxon>Caridea</taxon>
        <taxon>Atyoidea</taxon>
        <taxon>Atyidae</taxon>
        <taxon>Halocaridina</taxon>
    </lineage>
</organism>
<dbReference type="InterPro" id="IPR001304">
    <property type="entry name" value="C-type_lectin-like"/>
</dbReference>
<dbReference type="Proteomes" id="UP001381693">
    <property type="component" value="Unassembled WGS sequence"/>
</dbReference>